<dbReference type="PATRIC" id="fig|172049.5.peg.363"/>
<proteinExistence type="predicted"/>
<gene>
    <name evidence="1" type="ORF">XD54_0004</name>
</gene>
<organism evidence="1 2">
    <name type="scientific">Thermococcus sibiricus</name>
    <dbReference type="NCBI Taxonomy" id="172049"/>
    <lineage>
        <taxon>Archaea</taxon>
        <taxon>Methanobacteriati</taxon>
        <taxon>Methanobacteriota</taxon>
        <taxon>Thermococci</taxon>
        <taxon>Thermococcales</taxon>
        <taxon>Thermococcaceae</taxon>
        <taxon>Thermococcus</taxon>
    </lineage>
</organism>
<dbReference type="Proteomes" id="UP000053911">
    <property type="component" value="Unassembled WGS sequence"/>
</dbReference>
<dbReference type="AlphaFoldDB" id="A0A101ENX0"/>
<sequence length="58" mass="7040">MVGYFTERYKDEYCFDIYKVFTQMKYLSGKRNKRMFIGNDSLSNRKNRIDIHNSSSDK</sequence>
<dbReference type="GO" id="GO:0016740">
    <property type="term" value="F:transferase activity"/>
    <property type="evidence" value="ECO:0007669"/>
    <property type="project" value="UniProtKB-KW"/>
</dbReference>
<name>A0A101ENX0_9EURY</name>
<protein>
    <submittedName>
        <fullName evidence="1">CDP-alcohol phosphatidyltransferase</fullName>
    </submittedName>
</protein>
<keyword evidence="1" id="KW-0808">Transferase</keyword>
<comment type="caution">
    <text evidence="1">The sequence shown here is derived from an EMBL/GenBank/DDBJ whole genome shotgun (WGS) entry which is preliminary data.</text>
</comment>
<accession>A0A101ENX0</accession>
<reference evidence="2" key="1">
    <citation type="journal article" date="2015" name="MBio">
        <title>Genome-Resolved Metagenomic Analysis Reveals Roles for Candidate Phyla and Other Microbial Community Members in Biogeochemical Transformations in Oil Reservoirs.</title>
        <authorList>
            <person name="Hu P."/>
            <person name="Tom L."/>
            <person name="Singh A."/>
            <person name="Thomas B.C."/>
            <person name="Baker B.J."/>
            <person name="Piceno Y.M."/>
            <person name="Andersen G.L."/>
            <person name="Banfield J.F."/>
        </authorList>
    </citation>
    <scope>NUCLEOTIDE SEQUENCE [LARGE SCALE GENOMIC DNA]</scope>
</reference>
<evidence type="ECO:0000313" key="1">
    <source>
        <dbReference type="EMBL" id="KUK18619.1"/>
    </source>
</evidence>
<dbReference type="EMBL" id="LGFD01000001">
    <property type="protein sequence ID" value="KUK18619.1"/>
    <property type="molecule type" value="Genomic_DNA"/>
</dbReference>
<evidence type="ECO:0000313" key="2">
    <source>
        <dbReference type="Proteomes" id="UP000053911"/>
    </source>
</evidence>